<proteinExistence type="predicted"/>
<dbReference type="Proteomes" id="UP001637618">
    <property type="component" value="Unassembled WGS sequence"/>
</dbReference>
<keyword evidence="2" id="KW-1185">Reference proteome</keyword>
<evidence type="ECO:0000313" key="1">
    <source>
        <dbReference type="EMBL" id="MFO2477260.1"/>
    </source>
</evidence>
<organism evidence="1 2">
    <name type="scientific">Pseudomonas imrae</name>
    <dbReference type="NCBI Taxonomy" id="2992837"/>
    <lineage>
        <taxon>Bacteria</taxon>
        <taxon>Pseudomonadati</taxon>
        <taxon>Pseudomonadota</taxon>
        <taxon>Gammaproteobacteria</taxon>
        <taxon>Pseudomonadales</taxon>
        <taxon>Pseudomonadaceae</taxon>
        <taxon>Pseudomonas</taxon>
    </lineage>
</organism>
<reference evidence="1" key="1">
    <citation type="submission" date="2022-11" db="EMBL/GenBank/DDBJ databases">
        <title>Draft genome sequences of strains of Pseudomonas imrae sp. nov.</title>
        <authorList>
            <person name="Salva Serra F."/>
            <person name="Nimje P."/>
            <person name="Moore E.R.B."/>
            <person name="Marathe N.P."/>
        </authorList>
    </citation>
    <scope>NUCLEOTIDE SEQUENCE</scope>
    <source>
        <strain evidence="1">15FMM2</strain>
    </source>
</reference>
<protein>
    <submittedName>
        <fullName evidence="1">ArsR family transcriptional regulator</fullName>
    </submittedName>
</protein>
<sequence length="238" mass="25294">MEHALCISQIATLLADPKRTAMIWALMDGSAKPSEELAALAGLSTPSANAHLARLAAGGLLQVEARGRKRFFRVAAPDVSAAVEALASTTVASVARSLPSRPVAVLAAPASMRQARLCQGHLAGELAVALYQRMRVARWIERHEQRIDVTPLGARHLARLGIFTQALAQNCKAPITCDCFDWSEQQPHLGGALGAGLLQLFMQSGWLKVINESAALQITETGRQEIARLAPLPVASAG</sequence>
<gene>
    <name evidence="1" type="ORF">OOJ96_07545</name>
</gene>
<dbReference type="EMBL" id="JAPEQY010000004">
    <property type="protein sequence ID" value="MFO2477260.1"/>
    <property type="molecule type" value="Genomic_DNA"/>
</dbReference>
<name>A0ACC7PB80_9PSED</name>
<comment type="caution">
    <text evidence="1">The sequence shown here is derived from an EMBL/GenBank/DDBJ whole genome shotgun (WGS) entry which is preliminary data.</text>
</comment>
<evidence type="ECO:0000313" key="2">
    <source>
        <dbReference type="Proteomes" id="UP001637618"/>
    </source>
</evidence>
<accession>A0ACC7PB80</accession>